<dbReference type="PANTHER" id="PTHR47027">
    <property type="entry name" value="REVERSE TRANSCRIPTASE DOMAIN-CONTAINING PROTEIN"/>
    <property type="match status" value="1"/>
</dbReference>
<dbReference type="SUPFAM" id="SSF56219">
    <property type="entry name" value="DNase I-like"/>
    <property type="match status" value="1"/>
</dbReference>
<dbReference type="EMBL" id="JARK01001632">
    <property type="protein sequence ID" value="EYB85542.1"/>
    <property type="molecule type" value="Genomic_DNA"/>
</dbReference>
<dbReference type="SUPFAM" id="SSF56672">
    <property type="entry name" value="DNA/RNA polymerases"/>
    <property type="match status" value="1"/>
</dbReference>
<reference evidence="3" key="1">
    <citation type="journal article" date="2015" name="Nat. Genet.">
        <title>The genome and transcriptome of the zoonotic hookworm Ancylostoma ceylanicum identify infection-specific gene families.</title>
        <authorList>
            <person name="Schwarz E.M."/>
            <person name="Hu Y."/>
            <person name="Antoshechkin I."/>
            <person name="Miller M.M."/>
            <person name="Sternberg P.W."/>
            <person name="Aroian R.V."/>
        </authorList>
    </citation>
    <scope>NUCLEOTIDE SEQUENCE</scope>
    <source>
        <strain evidence="3">HY135</strain>
    </source>
</reference>
<evidence type="ECO:0000259" key="1">
    <source>
        <dbReference type="PROSITE" id="PS50878"/>
    </source>
</evidence>
<dbReference type="PROSITE" id="PS50878">
    <property type="entry name" value="RT_POL"/>
    <property type="match status" value="1"/>
</dbReference>
<evidence type="ECO:0000313" key="3">
    <source>
        <dbReference type="Proteomes" id="UP000024635"/>
    </source>
</evidence>
<dbReference type="STRING" id="53326.A0A016S5F8"/>
<dbReference type="InterPro" id="IPR043502">
    <property type="entry name" value="DNA/RNA_pol_sf"/>
</dbReference>
<evidence type="ECO:0000313" key="2">
    <source>
        <dbReference type="EMBL" id="EYB85542.1"/>
    </source>
</evidence>
<name>A0A016S5F8_9BILA</name>
<feature type="domain" description="Reverse transcriptase" evidence="1">
    <location>
        <begin position="309"/>
        <end position="568"/>
    </location>
</feature>
<keyword evidence="3" id="KW-1185">Reference proteome</keyword>
<dbReference type="PANTHER" id="PTHR47027:SF20">
    <property type="entry name" value="REVERSE TRANSCRIPTASE-LIKE PROTEIN WITH RNA-DIRECTED DNA POLYMERASE DOMAIN"/>
    <property type="match status" value="1"/>
</dbReference>
<dbReference type="InterPro" id="IPR043128">
    <property type="entry name" value="Rev_trsase/Diguanyl_cyclase"/>
</dbReference>
<comment type="caution">
    <text evidence="2">The sequence shown here is derived from an EMBL/GenBank/DDBJ whole genome shotgun (WGS) entry which is preliminary data.</text>
</comment>
<dbReference type="AlphaFoldDB" id="A0A016S5F8"/>
<dbReference type="CDD" id="cd01650">
    <property type="entry name" value="RT_nLTR_like"/>
    <property type="match status" value="1"/>
</dbReference>
<dbReference type="Gene3D" id="3.30.70.270">
    <property type="match status" value="1"/>
</dbReference>
<protein>
    <recommendedName>
        <fullName evidence="1">Reverse transcriptase domain-containing protein</fullName>
    </recommendedName>
</protein>
<dbReference type="OrthoDB" id="8048764at2759"/>
<dbReference type="InterPro" id="IPR036691">
    <property type="entry name" value="Endo/exonu/phosph_ase_sf"/>
</dbReference>
<organism evidence="2 3">
    <name type="scientific">Ancylostoma ceylanicum</name>
    <dbReference type="NCBI Taxonomy" id="53326"/>
    <lineage>
        <taxon>Eukaryota</taxon>
        <taxon>Metazoa</taxon>
        <taxon>Ecdysozoa</taxon>
        <taxon>Nematoda</taxon>
        <taxon>Chromadorea</taxon>
        <taxon>Rhabditida</taxon>
        <taxon>Rhabditina</taxon>
        <taxon>Rhabditomorpha</taxon>
        <taxon>Strongyloidea</taxon>
        <taxon>Ancylostomatidae</taxon>
        <taxon>Ancylostomatinae</taxon>
        <taxon>Ancylostoma</taxon>
    </lineage>
</organism>
<gene>
    <name evidence="2" type="primary">Acey_s0296.g1689</name>
    <name evidence="2" type="ORF">Y032_0296g1689</name>
</gene>
<sequence length="778" mass="89955">MLAEFCEERHLFIANTFFKKKLHRRWTWMNDALGLKKEIDHVLVRNIHDVRDVGVLSSVNTGSDHRLVRCTLHLTQTRRITRPYRGTAVLDKRLLQTFARTQLQSSPLHGDVNEDYVTLTRIINSSTDHATSFQPLPPRVSERTRQLFQLRRVLQYGEKSKFQAVEYAEICKLVRKSLKEDLRTRHLAIFCKAVQSGQFRGGRKELVYARRPRTLLCLTTNRTSSSCSDPLTETMKTVKPFYDNLYHSSHGPQQPPSGPICIRLSPREVEEALKNRKTRSSPGSDRVLSSSLRPLCTILANPVCSFINKIFETKVVPDKLAFAEMILLYKSGDPTNVANYRPISLLSTIYKVITKALNTRLEKAANDLAILPQEQAGFRKRFSTVHHIHTLNMLLEKSHEFNIPAYAIFIDFKKAFDTVELPAVWQALESFDVDDNLIKAIQLLYANGSAAVKIEEYQAELNIQRGVRQGDPLSPLLFTITLQYALNTIDFRNRGFRIDGKRLPFLAYADDIVLLSNDRNELENMALDLSKASKQIGLTINLEKTKWMKLNNTTDIEEELIEIEGQTIERVREYVYLGQVISQPRNQLKEIRRRIQAGRSIFFRHRMFLKSRSVALDLKRKFVNTCILPAVLYGCETWTWTKETALTLRSAQRRLERAMLGVRLIDRVSAKIIRSRTGLRDWIHTALKRKWNYAKKISLCRDEMWANVTTGWLPMCKRGKGRPKTRWLDDIAKFRQRDSKEFGNGWTTLLDGCINKSAELFAKKTRHILCYRDKKVNK</sequence>
<dbReference type="Pfam" id="PF00078">
    <property type="entry name" value="RVT_1"/>
    <property type="match status" value="1"/>
</dbReference>
<dbReference type="Proteomes" id="UP000024635">
    <property type="component" value="Unassembled WGS sequence"/>
</dbReference>
<proteinExistence type="predicted"/>
<dbReference type="Gene3D" id="3.60.10.10">
    <property type="entry name" value="Endonuclease/exonuclease/phosphatase"/>
    <property type="match status" value="1"/>
</dbReference>
<accession>A0A016S5F8</accession>
<dbReference type="InterPro" id="IPR000477">
    <property type="entry name" value="RT_dom"/>
</dbReference>